<organism evidence="1 2">
    <name type="scientific">Companilactobacillus ginsenosidimutans</name>
    <dbReference type="NCBI Taxonomy" id="1007676"/>
    <lineage>
        <taxon>Bacteria</taxon>
        <taxon>Bacillati</taxon>
        <taxon>Bacillota</taxon>
        <taxon>Bacilli</taxon>
        <taxon>Lactobacillales</taxon>
        <taxon>Lactobacillaceae</taxon>
        <taxon>Companilactobacillus</taxon>
    </lineage>
</organism>
<proteinExistence type="predicted"/>
<dbReference type="OrthoDB" id="2247035at2"/>
<keyword evidence="2" id="KW-1185">Reference proteome</keyword>
<dbReference type="Proteomes" id="UP000036106">
    <property type="component" value="Chromosome"/>
</dbReference>
<dbReference type="STRING" id="1007676.ABM34_08655"/>
<gene>
    <name evidence="1" type="ORF">ABM34_08655</name>
</gene>
<dbReference type="AlphaFoldDB" id="A0A0H4QGQ9"/>
<evidence type="ECO:0000313" key="1">
    <source>
        <dbReference type="EMBL" id="AKP67594.1"/>
    </source>
</evidence>
<reference evidence="2" key="1">
    <citation type="submission" date="2015-07" db="EMBL/GenBank/DDBJ databases">
        <title>Lactobacillus ginsenosidimutans/EMML 3141/ whole genome sequencing.</title>
        <authorList>
            <person name="Kim M.K."/>
            <person name="Im W.-T."/>
            <person name="Srinivasan S."/>
            <person name="Lee J.-J."/>
        </authorList>
    </citation>
    <scope>NUCLEOTIDE SEQUENCE [LARGE SCALE GENOMIC DNA]</scope>
    <source>
        <strain evidence="2">EMML 3041</strain>
    </source>
</reference>
<dbReference type="RefSeq" id="WP_048705033.1">
    <property type="nucleotide sequence ID" value="NZ_CP012034.1"/>
</dbReference>
<dbReference type="KEGG" id="lgn:ABM34_08655"/>
<protein>
    <recommendedName>
        <fullName evidence="3">DUF2187 domain-containing protein</fullName>
    </recommendedName>
</protein>
<sequence>MKIEDIKIGETYDCKVEEDMDYEFQGKVEKVYEHSALVEIVKNDPKDDPNKMELNNKIVVSAKKMSKAK</sequence>
<evidence type="ECO:0000313" key="2">
    <source>
        <dbReference type="Proteomes" id="UP000036106"/>
    </source>
</evidence>
<accession>A0A0H4QGQ9</accession>
<dbReference type="PATRIC" id="fig|1007676.4.peg.1747"/>
<dbReference type="EMBL" id="CP012034">
    <property type="protein sequence ID" value="AKP67594.1"/>
    <property type="molecule type" value="Genomic_DNA"/>
</dbReference>
<evidence type="ECO:0008006" key="3">
    <source>
        <dbReference type="Google" id="ProtNLM"/>
    </source>
</evidence>
<name>A0A0H4QGQ9_9LACO</name>